<comment type="caution">
    <text evidence="1">The sequence shown here is derived from an EMBL/GenBank/DDBJ whole genome shotgun (WGS) entry which is preliminary data.</text>
</comment>
<evidence type="ECO:0000313" key="1">
    <source>
        <dbReference type="EMBL" id="PRZ16323.1"/>
    </source>
</evidence>
<accession>A0ABX5ERH3</accession>
<gene>
    <name evidence="1" type="ORF">CLV36_10231</name>
</gene>
<organism evidence="1 2">
    <name type="scientific">Laceyella sediminis</name>
    <dbReference type="NCBI Taxonomy" id="573074"/>
    <lineage>
        <taxon>Bacteria</taxon>
        <taxon>Bacillati</taxon>
        <taxon>Bacillota</taxon>
        <taxon>Bacilli</taxon>
        <taxon>Bacillales</taxon>
        <taxon>Thermoactinomycetaceae</taxon>
        <taxon>Laceyella</taxon>
    </lineage>
</organism>
<proteinExistence type="predicted"/>
<keyword evidence="2" id="KW-1185">Reference proteome</keyword>
<dbReference type="EMBL" id="PVTZ01000002">
    <property type="protein sequence ID" value="PRZ16323.1"/>
    <property type="molecule type" value="Genomic_DNA"/>
</dbReference>
<evidence type="ECO:0000313" key="2">
    <source>
        <dbReference type="Proteomes" id="UP000238836"/>
    </source>
</evidence>
<reference evidence="1 2" key="1">
    <citation type="submission" date="2018-03" db="EMBL/GenBank/DDBJ databases">
        <title>Genomic Encyclopedia of Archaeal and Bacterial Type Strains, Phase II (KMG-II): from individual species to whole genera.</title>
        <authorList>
            <person name="Goeker M."/>
        </authorList>
    </citation>
    <scope>NUCLEOTIDE SEQUENCE [LARGE SCALE GENOMIC DNA]</scope>
    <source>
        <strain evidence="1 2">RHA1</strain>
    </source>
</reference>
<name>A0ABX5ERH3_9BACL</name>
<protein>
    <submittedName>
        <fullName evidence="1">Uncharacterized protein</fullName>
    </submittedName>
</protein>
<dbReference type="RefSeq" id="WP_106341702.1">
    <property type="nucleotide sequence ID" value="NZ_PVTZ01000002.1"/>
</dbReference>
<dbReference type="Proteomes" id="UP000238836">
    <property type="component" value="Unassembled WGS sequence"/>
</dbReference>
<sequence length="103" mass="11663">MLRLRVEGPANQVRTFIRDFSVLPQHNVKATSKPYQDEHLENGDVRSFCHFEYYPLNVIHQPITVTFGTPDGKDLTFALLRGSVLRIGDVISVSGKVTPRLLK</sequence>